<reference evidence="1" key="1">
    <citation type="submission" date="2021-02" db="EMBL/GenBank/DDBJ databases">
        <authorList>
            <person name="Steward A R."/>
        </authorList>
    </citation>
    <scope>NUCLEOTIDE SEQUENCE</scope>
</reference>
<evidence type="ECO:0000313" key="2">
    <source>
        <dbReference type="Proteomes" id="UP000663880"/>
    </source>
</evidence>
<accession>A0A821P6G8</accession>
<name>A0A821P6G8_9NEOP</name>
<protein>
    <submittedName>
        <fullName evidence="1">Uncharacterized protein</fullName>
    </submittedName>
</protein>
<sequence>MLRYLKDRSNHLRYDGGLCFEIPQWQHQPVEVEEHLNKLKDVLRKRTEGSQFRKSSLVLVNNEINRYMSTVIAPFLDTYHRSIQNSYQQSTRYILKQIKDEIMAAIREKQKIYKKLIDLADTLKVPEMCDEERRAARTLASKHVARTFECTEEARESITEMGEYAEEMINITKTHMQVAVADATQHLDETIPKANVTMCLREISRAAASLGYELDLSKTNALKHKVQTCEKLANCCEKVRINTAKEVKALTEYLYQCVYA</sequence>
<dbReference type="Proteomes" id="UP000663880">
    <property type="component" value="Unassembled WGS sequence"/>
</dbReference>
<proteinExistence type="predicted"/>
<comment type="caution">
    <text evidence="1">The sequence shown here is derived from an EMBL/GenBank/DDBJ whole genome shotgun (WGS) entry which is preliminary data.</text>
</comment>
<dbReference type="AlphaFoldDB" id="A0A821P6G8"/>
<evidence type="ECO:0000313" key="1">
    <source>
        <dbReference type="EMBL" id="CAF4797662.1"/>
    </source>
</evidence>
<dbReference type="EMBL" id="CAJOBZ010000005">
    <property type="protein sequence ID" value="CAF4797662.1"/>
    <property type="molecule type" value="Genomic_DNA"/>
</dbReference>
<gene>
    <name evidence="1" type="ORF">PMACD_LOCUS3255</name>
</gene>
<dbReference type="OrthoDB" id="7332501at2759"/>
<keyword evidence="2" id="KW-1185">Reference proteome</keyword>
<organism evidence="1 2">
    <name type="scientific">Pieris macdunnoughi</name>
    <dbReference type="NCBI Taxonomy" id="345717"/>
    <lineage>
        <taxon>Eukaryota</taxon>
        <taxon>Metazoa</taxon>
        <taxon>Ecdysozoa</taxon>
        <taxon>Arthropoda</taxon>
        <taxon>Hexapoda</taxon>
        <taxon>Insecta</taxon>
        <taxon>Pterygota</taxon>
        <taxon>Neoptera</taxon>
        <taxon>Endopterygota</taxon>
        <taxon>Lepidoptera</taxon>
        <taxon>Glossata</taxon>
        <taxon>Ditrysia</taxon>
        <taxon>Papilionoidea</taxon>
        <taxon>Pieridae</taxon>
        <taxon>Pierinae</taxon>
        <taxon>Pieris</taxon>
    </lineage>
</organism>